<dbReference type="AlphaFoldDB" id="A0A9Q3GF25"/>
<comment type="caution">
    <text evidence="1">The sequence shown here is derived from an EMBL/GenBank/DDBJ whole genome shotgun (WGS) entry which is preliminary data.</text>
</comment>
<keyword evidence="2" id="KW-1185">Reference proteome</keyword>
<accession>A0A9Q3GF25</accession>
<dbReference type="Proteomes" id="UP000765509">
    <property type="component" value="Unassembled WGS sequence"/>
</dbReference>
<reference evidence="1" key="1">
    <citation type="submission" date="2021-03" db="EMBL/GenBank/DDBJ databases">
        <title>Draft genome sequence of rust myrtle Austropuccinia psidii MF-1, a brazilian biotype.</title>
        <authorList>
            <person name="Quecine M.C."/>
            <person name="Pachon D.M.R."/>
            <person name="Bonatelli M.L."/>
            <person name="Correr F.H."/>
            <person name="Franceschini L.M."/>
            <person name="Leite T.F."/>
            <person name="Margarido G.R.A."/>
            <person name="Almeida C.A."/>
            <person name="Ferrarezi J.A."/>
            <person name="Labate C.A."/>
        </authorList>
    </citation>
    <scope>NUCLEOTIDE SEQUENCE</scope>
    <source>
        <strain evidence="1">MF-1</strain>
    </source>
</reference>
<protein>
    <submittedName>
        <fullName evidence="1">Uncharacterized protein</fullName>
    </submittedName>
</protein>
<evidence type="ECO:0000313" key="1">
    <source>
        <dbReference type="EMBL" id="MBW0464771.1"/>
    </source>
</evidence>
<sequence length="99" mass="11255">MLQTVEEIVRRLCSHGLALKDCDVFTHDWYTLLPALELSYKTLINASNNQIPSILEKGCNPTLPQDSLRKDLVEINPTAASFKGILDKARKHAVWLMEY</sequence>
<dbReference type="OrthoDB" id="2595244at2759"/>
<organism evidence="1 2">
    <name type="scientific">Austropuccinia psidii MF-1</name>
    <dbReference type="NCBI Taxonomy" id="1389203"/>
    <lineage>
        <taxon>Eukaryota</taxon>
        <taxon>Fungi</taxon>
        <taxon>Dikarya</taxon>
        <taxon>Basidiomycota</taxon>
        <taxon>Pucciniomycotina</taxon>
        <taxon>Pucciniomycetes</taxon>
        <taxon>Pucciniales</taxon>
        <taxon>Sphaerophragmiaceae</taxon>
        <taxon>Austropuccinia</taxon>
    </lineage>
</organism>
<name>A0A9Q3GF25_9BASI</name>
<proteinExistence type="predicted"/>
<gene>
    <name evidence="1" type="ORF">O181_004486</name>
</gene>
<evidence type="ECO:0000313" key="2">
    <source>
        <dbReference type="Proteomes" id="UP000765509"/>
    </source>
</evidence>
<dbReference type="EMBL" id="AVOT02000873">
    <property type="protein sequence ID" value="MBW0464771.1"/>
    <property type="molecule type" value="Genomic_DNA"/>
</dbReference>